<dbReference type="InterPro" id="IPR011711">
    <property type="entry name" value="GntR_C"/>
</dbReference>
<accession>A0A4P6K5Z7</accession>
<gene>
    <name evidence="5" type="ORF">EPA93_08910</name>
</gene>
<dbReference type="KEGG" id="kbs:EPA93_08910"/>
<evidence type="ECO:0000313" key="5">
    <source>
        <dbReference type="EMBL" id="QBD83413.1"/>
    </source>
</evidence>
<organism evidence="5 6">
    <name type="scientific">Ktedonosporobacter rubrisoli</name>
    <dbReference type="NCBI Taxonomy" id="2509675"/>
    <lineage>
        <taxon>Bacteria</taxon>
        <taxon>Bacillati</taxon>
        <taxon>Chloroflexota</taxon>
        <taxon>Ktedonobacteria</taxon>
        <taxon>Ktedonobacterales</taxon>
        <taxon>Ktedonosporobacteraceae</taxon>
        <taxon>Ktedonosporobacter</taxon>
    </lineage>
</organism>
<dbReference type="SMART" id="SM00345">
    <property type="entry name" value="HTH_GNTR"/>
    <property type="match status" value="1"/>
</dbReference>
<proteinExistence type="predicted"/>
<dbReference type="InterPro" id="IPR036390">
    <property type="entry name" value="WH_DNA-bd_sf"/>
</dbReference>
<reference evidence="5 6" key="1">
    <citation type="submission" date="2019-01" db="EMBL/GenBank/DDBJ databases">
        <title>Ktedonosporobacter rubrisoli SCAWS-G2.</title>
        <authorList>
            <person name="Huang Y."/>
            <person name="Yan B."/>
        </authorList>
    </citation>
    <scope>NUCLEOTIDE SEQUENCE [LARGE SCALE GENOMIC DNA]</scope>
    <source>
        <strain evidence="5 6">SCAWS-G2</strain>
    </source>
</reference>
<dbReference type="PROSITE" id="PS50949">
    <property type="entry name" value="HTH_GNTR"/>
    <property type="match status" value="1"/>
</dbReference>
<keyword evidence="6" id="KW-1185">Reference proteome</keyword>
<evidence type="ECO:0000256" key="1">
    <source>
        <dbReference type="ARBA" id="ARBA00023015"/>
    </source>
</evidence>
<keyword evidence="2" id="KW-0238">DNA-binding</keyword>
<dbReference type="Pfam" id="PF07729">
    <property type="entry name" value="FCD"/>
    <property type="match status" value="1"/>
</dbReference>
<sequence>MSKERPEGRERERAAVPYDLIFGPVRSVNAFEETIERLAQAIKLGVVASGTRLPPERELVTRFQISRATLREAIRALEQAGYLEAHRGRGGGTFVIYRPSEGSEADVRRMIHQMGDRLLDVLDFRWAIELATAELAAQRIKPSDSVWLHTLVEAMRALPRSEYRQADSRFHLAIAELSASRSLVGAVTDVHMKLNDLLASFPILEASLRHSDQQHEKIVKAISSRDPKRARAAMEEHVQATANLLRGFLG</sequence>
<dbReference type="PANTHER" id="PTHR43537:SF5">
    <property type="entry name" value="UXU OPERON TRANSCRIPTIONAL REGULATOR"/>
    <property type="match status" value="1"/>
</dbReference>
<dbReference type="InterPro" id="IPR008920">
    <property type="entry name" value="TF_FadR/GntR_C"/>
</dbReference>
<dbReference type="OrthoDB" id="155424at2"/>
<name>A0A4P6K5Z7_KTERU</name>
<dbReference type="Proteomes" id="UP000290365">
    <property type="component" value="Chromosome"/>
</dbReference>
<dbReference type="AlphaFoldDB" id="A0A4P6K5Z7"/>
<dbReference type="InterPro" id="IPR036388">
    <property type="entry name" value="WH-like_DNA-bd_sf"/>
</dbReference>
<evidence type="ECO:0000256" key="3">
    <source>
        <dbReference type="ARBA" id="ARBA00023163"/>
    </source>
</evidence>
<evidence type="ECO:0000313" key="6">
    <source>
        <dbReference type="Proteomes" id="UP000290365"/>
    </source>
</evidence>
<dbReference type="GO" id="GO:0003700">
    <property type="term" value="F:DNA-binding transcription factor activity"/>
    <property type="evidence" value="ECO:0007669"/>
    <property type="project" value="InterPro"/>
</dbReference>
<protein>
    <submittedName>
        <fullName evidence="5">FadR family transcriptional regulator</fullName>
    </submittedName>
</protein>
<dbReference type="SUPFAM" id="SSF46785">
    <property type="entry name" value="Winged helix' DNA-binding domain"/>
    <property type="match status" value="1"/>
</dbReference>
<evidence type="ECO:0000256" key="2">
    <source>
        <dbReference type="ARBA" id="ARBA00023125"/>
    </source>
</evidence>
<dbReference type="PRINTS" id="PR00035">
    <property type="entry name" value="HTHGNTR"/>
</dbReference>
<dbReference type="GO" id="GO:0003677">
    <property type="term" value="F:DNA binding"/>
    <property type="evidence" value="ECO:0007669"/>
    <property type="project" value="UniProtKB-KW"/>
</dbReference>
<dbReference type="SMART" id="SM00895">
    <property type="entry name" value="FCD"/>
    <property type="match status" value="1"/>
</dbReference>
<dbReference type="EMBL" id="CP035758">
    <property type="protein sequence ID" value="QBD83413.1"/>
    <property type="molecule type" value="Genomic_DNA"/>
</dbReference>
<dbReference type="Pfam" id="PF00392">
    <property type="entry name" value="GntR"/>
    <property type="match status" value="1"/>
</dbReference>
<dbReference type="SUPFAM" id="SSF48008">
    <property type="entry name" value="GntR ligand-binding domain-like"/>
    <property type="match status" value="1"/>
</dbReference>
<keyword evidence="3" id="KW-0804">Transcription</keyword>
<keyword evidence="1" id="KW-0805">Transcription regulation</keyword>
<feature type="domain" description="HTH gntR-type" evidence="4">
    <location>
        <begin position="28"/>
        <end position="98"/>
    </location>
</feature>
<dbReference type="CDD" id="cd07377">
    <property type="entry name" value="WHTH_GntR"/>
    <property type="match status" value="1"/>
</dbReference>
<evidence type="ECO:0000259" key="4">
    <source>
        <dbReference type="PROSITE" id="PS50949"/>
    </source>
</evidence>
<dbReference type="Gene3D" id="1.20.120.530">
    <property type="entry name" value="GntR ligand-binding domain-like"/>
    <property type="match status" value="1"/>
</dbReference>
<dbReference type="PANTHER" id="PTHR43537">
    <property type="entry name" value="TRANSCRIPTIONAL REGULATOR, GNTR FAMILY"/>
    <property type="match status" value="1"/>
</dbReference>
<dbReference type="InterPro" id="IPR000524">
    <property type="entry name" value="Tscrpt_reg_HTH_GntR"/>
</dbReference>
<dbReference type="Gene3D" id="1.10.10.10">
    <property type="entry name" value="Winged helix-like DNA-binding domain superfamily/Winged helix DNA-binding domain"/>
    <property type="match status" value="1"/>
</dbReference>